<feature type="compositionally biased region" description="Low complexity" evidence="1">
    <location>
        <begin position="29"/>
        <end position="39"/>
    </location>
</feature>
<name>A0A1E2RWH4_9HYPH</name>
<accession>A0A1E2RWH4</accession>
<evidence type="ECO:0000313" key="3">
    <source>
        <dbReference type="EMBL" id="ODA66563.1"/>
    </source>
</evidence>
<proteinExistence type="predicted"/>
<feature type="chain" id="PRO_5009116437" evidence="2">
    <location>
        <begin position="22"/>
        <end position="119"/>
    </location>
</feature>
<feature type="compositionally biased region" description="Acidic residues" evidence="1">
    <location>
        <begin position="40"/>
        <end position="57"/>
    </location>
</feature>
<evidence type="ECO:0000256" key="2">
    <source>
        <dbReference type="SAM" id="SignalP"/>
    </source>
</evidence>
<comment type="caution">
    <text evidence="3">The sequence shown here is derived from an EMBL/GenBank/DDBJ whole genome shotgun (WGS) entry which is preliminary data.</text>
</comment>
<organism evidence="3 4">
    <name type="scientific">Methyloligella halotolerans</name>
    <dbReference type="NCBI Taxonomy" id="1177755"/>
    <lineage>
        <taxon>Bacteria</taxon>
        <taxon>Pseudomonadati</taxon>
        <taxon>Pseudomonadota</taxon>
        <taxon>Alphaproteobacteria</taxon>
        <taxon>Hyphomicrobiales</taxon>
        <taxon>Hyphomicrobiaceae</taxon>
        <taxon>Methyloligella</taxon>
    </lineage>
</organism>
<dbReference type="EMBL" id="MASI01000007">
    <property type="protein sequence ID" value="ODA66563.1"/>
    <property type="molecule type" value="Genomic_DNA"/>
</dbReference>
<evidence type="ECO:0000313" key="4">
    <source>
        <dbReference type="Proteomes" id="UP000095087"/>
    </source>
</evidence>
<feature type="signal peptide" evidence="2">
    <location>
        <begin position="1"/>
        <end position="21"/>
    </location>
</feature>
<dbReference type="Proteomes" id="UP000095087">
    <property type="component" value="Unassembled WGS sequence"/>
</dbReference>
<reference evidence="3 4" key="1">
    <citation type="submission" date="2016-07" db="EMBL/GenBank/DDBJ databases">
        <title>Draft genome sequence of Methyloligella halotolerans C2T (VKM B-2706T=CCUG 61687T=DSM 25045T), a halotolerant polyhydroxybutyrate accumulating methylotroph.</title>
        <authorList>
            <person name="Vasilenko O.V."/>
            <person name="Doronina N.V."/>
            <person name="Poroshina M.N."/>
            <person name="Tarlachkov S.V."/>
            <person name="Trotsenko Y.A."/>
        </authorList>
    </citation>
    <scope>NUCLEOTIDE SEQUENCE [LARGE SCALE GENOMIC DNA]</scope>
    <source>
        <strain evidence="3 4">VKM B-2706</strain>
    </source>
</reference>
<dbReference type="RefSeq" id="WP_141693992.1">
    <property type="nucleotide sequence ID" value="NZ_MASI01000007.1"/>
</dbReference>
<feature type="region of interest" description="Disordered" evidence="1">
    <location>
        <begin position="22"/>
        <end position="61"/>
    </location>
</feature>
<gene>
    <name evidence="3" type="ORF">A7A08_02687</name>
</gene>
<dbReference type="AlphaFoldDB" id="A0A1E2RWH4"/>
<keyword evidence="2" id="KW-0732">Signal</keyword>
<sequence length="119" mass="12610">MTRFSLTIFGLMLLLAGPAFAQDDVLPGDMTPDGMPQDQMMDDGSMDDDSMGMEQPDDPCTQQVTETENALADQLQGGSLSEDATNRIYELLDRADAECADGDAAAAEATLAEARASAQ</sequence>
<keyword evidence="4" id="KW-1185">Reference proteome</keyword>
<evidence type="ECO:0000256" key="1">
    <source>
        <dbReference type="SAM" id="MobiDB-lite"/>
    </source>
</evidence>
<protein>
    <submittedName>
        <fullName evidence="3">Uncharacterized protein</fullName>
    </submittedName>
</protein>